<organism evidence="2 3">
    <name type="scientific">Dactylosporangium siamense</name>
    <dbReference type="NCBI Taxonomy" id="685454"/>
    <lineage>
        <taxon>Bacteria</taxon>
        <taxon>Bacillati</taxon>
        <taxon>Actinomycetota</taxon>
        <taxon>Actinomycetes</taxon>
        <taxon>Micromonosporales</taxon>
        <taxon>Micromonosporaceae</taxon>
        <taxon>Dactylosporangium</taxon>
    </lineage>
</organism>
<keyword evidence="3" id="KW-1185">Reference proteome</keyword>
<evidence type="ECO:0000259" key="1">
    <source>
        <dbReference type="SMART" id="SM00860"/>
    </source>
</evidence>
<dbReference type="Gene3D" id="3.40.1580.10">
    <property type="entry name" value="SMI1/KNR4-like"/>
    <property type="match status" value="1"/>
</dbReference>
<evidence type="ECO:0000313" key="3">
    <source>
        <dbReference type="Proteomes" id="UP000660611"/>
    </source>
</evidence>
<dbReference type="SMART" id="SM00860">
    <property type="entry name" value="SMI1_KNR4"/>
    <property type="match status" value="1"/>
</dbReference>
<protein>
    <recommendedName>
        <fullName evidence="1">Knr4/Smi1-like domain-containing protein</fullName>
    </recommendedName>
</protein>
<proteinExistence type="predicted"/>
<dbReference type="EMBL" id="BONQ01000136">
    <property type="protein sequence ID" value="GIG50605.1"/>
    <property type="molecule type" value="Genomic_DNA"/>
</dbReference>
<dbReference type="AlphaFoldDB" id="A0A919UGG9"/>
<reference evidence="2" key="1">
    <citation type="submission" date="2021-01" db="EMBL/GenBank/DDBJ databases">
        <title>Whole genome shotgun sequence of Dactylosporangium siamense NBRC 106093.</title>
        <authorList>
            <person name="Komaki H."/>
            <person name="Tamura T."/>
        </authorList>
    </citation>
    <scope>NUCLEOTIDE SEQUENCE</scope>
    <source>
        <strain evidence="2">NBRC 106093</strain>
    </source>
</reference>
<evidence type="ECO:0000313" key="2">
    <source>
        <dbReference type="EMBL" id="GIG50605.1"/>
    </source>
</evidence>
<gene>
    <name evidence="2" type="ORF">Dsi01nite_086460</name>
</gene>
<dbReference type="SUPFAM" id="SSF160631">
    <property type="entry name" value="SMI1/KNR4-like"/>
    <property type="match status" value="1"/>
</dbReference>
<dbReference type="RefSeq" id="WP_203852247.1">
    <property type="nucleotide sequence ID" value="NZ_BAAAVW010000010.1"/>
</dbReference>
<accession>A0A919UGG9</accession>
<name>A0A919UGG9_9ACTN</name>
<sequence length="149" mass="16829">MRFAEFDVLLQQALRRYAALERDGDVAVFDHWRATEADLMRVQRWLGVRLPEQYRGFLLRYGAGRFLFVELLPADEGRRWVETLLGANEAGSGFVAVAPVGTGDYWGFVVHDGICEDAVSFRYHEDGAVEPAADDFLEFVATEGLRVGR</sequence>
<feature type="domain" description="Knr4/Smi1-like" evidence="1">
    <location>
        <begin position="33"/>
        <end position="142"/>
    </location>
</feature>
<dbReference type="Pfam" id="PF14568">
    <property type="entry name" value="SUKH_6"/>
    <property type="match status" value="1"/>
</dbReference>
<dbReference type="InterPro" id="IPR018958">
    <property type="entry name" value="Knr4/Smi1-like_dom"/>
</dbReference>
<comment type="caution">
    <text evidence="2">The sequence shown here is derived from an EMBL/GenBank/DDBJ whole genome shotgun (WGS) entry which is preliminary data.</text>
</comment>
<dbReference type="Proteomes" id="UP000660611">
    <property type="component" value="Unassembled WGS sequence"/>
</dbReference>
<dbReference type="InterPro" id="IPR037883">
    <property type="entry name" value="Knr4/Smi1-like_sf"/>
</dbReference>